<feature type="transmembrane region" description="Helical" evidence="7">
    <location>
        <begin position="131"/>
        <end position="148"/>
    </location>
</feature>
<keyword evidence="4 7" id="KW-0812">Transmembrane</keyword>
<dbReference type="Proteomes" id="UP000186922">
    <property type="component" value="Unassembled WGS sequence"/>
</dbReference>
<dbReference type="InterPro" id="IPR037185">
    <property type="entry name" value="EmrE-like"/>
</dbReference>
<dbReference type="STRING" id="947166.A0A1D1VFL4"/>
<gene>
    <name evidence="8" type="primary">RvY_08944-1</name>
    <name evidence="8" type="synonym">RvY_08944.1</name>
    <name evidence="8" type="ORF">RvY_08944</name>
</gene>
<dbReference type="GO" id="GO:0000139">
    <property type="term" value="C:Golgi membrane"/>
    <property type="evidence" value="ECO:0007669"/>
    <property type="project" value="InterPro"/>
</dbReference>
<feature type="transmembrane region" description="Helical" evidence="7">
    <location>
        <begin position="222"/>
        <end position="246"/>
    </location>
</feature>
<dbReference type="PANTHER" id="PTHR13146:SF0">
    <property type="entry name" value="SOLUTE CARRIER FAMILY 35 MEMBER F6"/>
    <property type="match status" value="1"/>
</dbReference>
<keyword evidence="5 7" id="KW-1133">Transmembrane helix</keyword>
<evidence type="ECO:0000256" key="1">
    <source>
        <dbReference type="ARBA" id="ARBA00004141"/>
    </source>
</evidence>
<dbReference type="Pfam" id="PF04142">
    <property type="entry name" value="Nuc_sug_transp"/>
    <property type="match status" value="1"/>
</dbReference>
<keyword evidence="9" id="KW-1185">Reference proteome</keyword>
<dbReference type="OrthoDB" id="29773at2759"/>
<evidence type="ECO:0000256" key="7">
    <source>
        <dbReference type="SAM" id="Phobius"/>
    </source>
</evidence>
<protein>
    <recommendedName>
        <fullName evidence="10">EamA domain-containing protein</fullName>
    </recommendedName>
</protein>
<dbReference type="GO" id="GO:0015165">
    <property type="term" value="F:pyrimidine nucleotide-sugar transmembrane transporter activity"/>
    <property type="evidence" value="ECO:0007669"/>
    <property type="project" value="InterPro"/>
</dbReference>
<dbReference type="InterPro" id="IPR007271">
    <property type="entry name" value="Nuc_sug_transpt"/>
</dbReference>
<evidence type="ECO:0008006" key="10">
    <source>
        <dbReference type="Google" id="ProtNLM"/>
    </source>
</evidence>
<evidence type="ECO:0000313" key="9">
    <source>
        <dbReference type="Proteomes" id="UP000186922"/>
    </source>
</evidence>
<dbReference type="Gene3D" id="1.10.3730.20">
    <property type="match status" value="1"/>
</dbReference>
<evidence type="ECO:0000256" key="3">
    <source>
        <dbReference type="ARBA" id="ARBA00022597"/>
    </source>
</evidence>
<evidence type="ECO:0000256" key="2">
    <source>
        <dbReference type="ARBA" id="ARBA00009976"/>
    </source>
</evidence>
<comment type="subcellular location">
    <subcellularLocation>
        <location evidence="1">Membrane</location>
        <topology evidence="1">Multi-pass membrane protein</topology>
    </subcellularLocation>
</comment>
<feature type="transmembrane region" description="Helical" evidence="7">
    <location>
        <begin position="274"/>
        <end position="295"/>
    </location>
</feature>
<evidence type="ECO:0000313" key="8">
    <source>
        <dbReference type="EMBL" id="GAU97693.1"/>
    </source>
</evidence>
<dbReference type="InterPro" id="IPR012404">
    <property type="entry name" value="UCP036436"/>
</dbReference>
<organism evidence="8 9">
    <name type="scientific">Ramazzottius varieornatus</name>
    <name type="common">Water bear</name>
    <name type="synonym">Tardigrade</name>
    <dbReference type="NCBI Taxonomy" id="947166"/>
    <lineage>
        <taxon>Eukaryota</taxon>
        <taxon>Metazoa</taxon>
        <taxon>Ecdysozoa</taxon>
        <taxon>Tardigrada</taxon>
        <taxon>Eutardigrada</taxon>
        <taxon>Parachela</taxon>
        <taxon>Hypsibioidea</taxon>
        <taxon>Ramazzottiidae</taxon>
        <taxon>Ramazzottius</taxon>
    </lineage>
</organism>
<accession>A0A1D1VFL4</accession>
<sequence length="384" mass="42742">MAWTTFQIIVACVMLITGSLNTLIAKWTDMQVAKGRDDVAREFNHPFVQSCAMFLGEFLCLLVFGAAWLIGRRRTAGTEGDVPLVRLEGQIQEPFTYKKMLVFLPPALCDMTATSIMYVGLTMTNASSFQMLRGAVIVFTALLSVAFLHRQIASSKWLGILTVIIGLAIVGVSDMIFLPNDAKSNDKNRIITGDLLIIMAQIVSAAQMVYEEKFLTKYDVPALVAVGLEGFFGFTVLAFLLIPMAYMPAGSFSVTPYHTIEDAIDAFAQMRNNYYIVLGLCGTILSIAFFNYAGISVTKELNATTRMVIDSMRTLIIWAASLGLKWQPFNWMQIIGFGFLLIGMAVYNQIITTDKIRHVQRTVVTKIWRNNGDREVLVREDEAS</sequence>
<feature type="transmembrane region" description="Helical" evidence="7">
    <location>
        <begin position="190"/>
        <end position="210"/>
    </location>
</feature>
<dbReference type="EMBL" id="BDGG01000004">
    <property type="protein sequence ID" value="GAU97693.1"/>
    <property type="molecule type" value="Genomic_DNA"/>
</dbReference>
<name>A0A1D1VFL4_RAMVA</name>
<evidence type="ECO:0000256" key="5">
    <source>
        <dbReference type="ARBA" id="ARBA00022989"/>
    </source>
</evidence>
<dbReference type="SUPFAM" id="SSF103481">
    <property type="entry name" value="Multidrug resistance efflux transporter EmrE"/>
    <property type="match status" value="1"/>
</dbReference>
<reference evidence="8 9" key="1">
    <citation type="journal article" date="2016" name="Nat. Commun.">
        <title>Extremotolerant tardigrade genome and improved radiotolerance of human cultured cells by tardigrade-unique protein.</title>
        <authorList>
            <person name="Hashimoto T."/>
            <person name="Horikawa D.D."/>
            <person name="Saito Y."/>
            <person name="Kuwahara H."/>
            <person name="Kozuka-Hata H."/>
            <person name="Shin-I T."/>
            <person name="Minakuchi Y."/>
            <person name="Ohishi K."/>
            <person name="Motoyama A."/>
            <person name="Aizu T."/>
            <person name="Enomoto A."/>
            <person name="Kondo K."/>
            <person name="Tanaka S."/>
            <person name="Hara Y."/>
            <person name="Koshikawa S."/>
            <person name="Sagara H."/>
            <person name="Miura T."/>
            <person name="Yokobori S."/>
            <person name="Miyagawa K."/>
            <person name="Suzuki Y."/>
            <person name="Kubo T."/>
            <person name="Oyama M."/>
            <person name="Kohara Y."/>
            <person name="Fujiyama A."/>
            <person name="Arakawa K."/>
            <person name="Katayama T."/>
            <person name="Toyoda A."/>
            <person name="Kunieda T."/>
        </authorList>
    </citation>
    <scope>NUCLEOTIDE SEQUENCE [LARGE SCALE GENOMIC DNA]</scope>
    <source>
        <strain evidence="8 9">YOKOZUNA-1</strain>
    </source>
</reference>
<feature type="transmembrane region" description="Helical" evidence="7">
    <location>
        <begin position="157"/>
        <end position="178"/>
    </location>
</feature>
<dbReference type="AlphaFoldDB" id="A0A1D1VFL4"/>
<feature type="transmembrane region" description="Helical" evidence="7">
    <location>
        <begin position="330"/>
        <end position="351"/>
    </location>
</feature>
<feature type="transmembrane region" description="Helical" evidence="7">
    <location>
        <begin position="7"/>
        <end position="27"/>
    </location>
</feature>
<dbReference type="PIRSF" id="PIRSF036436">
    <property type="entry name" value="UCP036436"/>
    <property type="match status" value="1"/>
</dbReference>
<feature type="transmembrane region" description="Helical" evidence="7">
    <location>
        <begin position="100"/>
        <end position="119"/>
    </location>
</feature>
<comment type="similarity">
    <text evidence="2">Belongs to the nucleotide-sugar transporter family. SLC35A subfamily.</text>
</comment>
<keyword evidence="3" id="KW-0762">Sugar transport</keyword>
<evidence type="ECO:0000256" key="4">
    <source>
        <dbReference type="ARBA" id="ARBA00022692"/>
    </source>
</evidence>
<evidence type="ECO:0000256" key="6">
    <source>
        <dbReference type="ARBA" id="ARBA00023136"/>
    </source>
</evidence>
<keyword evidence="3" id="KW-0813">Transport</keyword>
<dbReference type="PANTHER" id="PTHR13146">
    <property type="match status" value="1"/>
</dbReference>
<feature type="transmembrane region" description="Helical" evidence="7">
    <location>
        <begin position="47"/>
        <end position="70"/>
    </location>
</feature>
<keyword evidence="6 7" id="KW-0472">Membrane</keyword>
<proteinExistence type="inferred from homology"/>
<comment type="caution">
    <text evidence="8">The sequence shown here is derived from an EMBL/GenBank/DDBJ whole genome shotgun (WGS) entry which is preliminary data.</text>
</comment>